<evidence type="ECO:0000313" key="3">
    <source>
        <dbReference type="Proteomes" id="UP001218362"/>
    </source>
</evidence>
<dbReference type="Pfam" id="PF12680">
    <property type="entry name" value="SnoaL_2"/>
    <property type="match status" value="1"/>
</dbReference>
<dbReference type="InterPro" id="IPR032710">
    <property type="entry name" value="NTF2-like_dom_sf"/>
</dbReference>
<evidence type="ECO:0000313" key="2">
    <source>
        <dbReference type="EMBL" id="WEK47111.1"/>
    </source>
</evidence>
<reference evidence="2" key="1">
    <citation type="submission" date="2023-03" db="EMBL/GenBank/DDBJ databases">
        <title>Andean soil-derived lignocellulolytic bacterial consortium as a source of novel taxa and putative plastic-active enzymes.</title>
        <authorList>
            <person name="Diaz-Garcia L."/>
            <person name="Chuvochina M."/>
            <person name="Feuerriegel G."/>
            <person name="Bunk B."/>
            <person name="Sproer C."/>
            <person name="Streit W.R."/>
            <person name="Rodriguez L.M."/>
            <person name="Overmann J."/>
            <person name="Jimenez D.J."/>
        </authorList>
    </citation>
    <scope>NUCLEOTIDE SEQUENCE</scope>
    <source>
        <strain evidence="2">MAG 26</strain>
    </source>
</reference>
<accession>A0AAJ6BPF7</accession>
<dbReference type="EMBL" id="CP119316">
    <property type="protein sequence ID" value="WEK47111.1"/>
    <property type="molecule type" value="Genomic_DNA"/>
</dbReference>
<dbReference type="InterPro" id="IPR037401">
    <property type="entry name" value="SnoaL-like"/>
</dbReference>
<protein>
    <submittedName>
        <fullName evidence="2">Nuclear transport factor 2 family protein</fullName>
    </submittedName>
</protein>
<dbReference type="Proteomes" id="UP001218362">
    <property type="component" value="Chromosome"/>
</dbReference>
<dbReference type="AlphaFoldDB" id="A0AAJ6BPF7"/>
<sequence length="136" mass="15537">MTEADYHRYIQAFNARDYDTLESFFADDFALENAGFRVQGKPAFRAFYAFFHEYCREEVIFKGFFPGEGGFVSNVVIRFTGIKALSQEVLDDKGYSGMTPVPVGVSVDVEFYIHYILNVDGLIQYIKGAVWIPEAR</sequence>
<proteinExistence type="predicted"/>
<dbReference type="Gene3D" id="3.10.450.50">
    <property type="match status" value="1"/>
</dbReference>
<dbReference type="KEGG" id="acob:P0Y56_02160"/>
<gene>
    <name evidence="2" type="ORF">P0Y56_02160</name>
</gene>
<dbReference type="SUPFAM" id="SSF54427">
    <property type="entry name" value="NTF2-like"/>
    <property type="match status" value="1"/>
</dbReference>
<organism evidence="2 3">
    <name type="scientific">Candidatus Andeanibacterium colombiense</name>
    <dbReference type="NCBI Taxonomy" id="3121345"/>
    <lineage>
        <taxon>Bacteria</taxon>
        <taxon>Pseudomonadati</taxon>
        <taxon>Pseudomonadota</taxon>
        <taxon>Alphaproteobacteria</taxon>
        <taxon>Sphingomonadales</taxon>
        <taxon>Sphingomonadaceae</taxon>
        <taxon>Candidatus Andeanibacterium</taxon>
    </lineage>
</organism>
<feature type="domain" description="SnoaL-like" evidence="1">
    <location>
        <begin position="7"/>
        <end position="53"/>
    </location>
</feature>
<name>A0AAJ6BPF7_9SPHN</name>
<evidence type="ECO:0000259" key="1">
    <source>
        <dbReference type="Pfam" id="PF12680"/>
    </source>
</evidence>